<dbReference type="Proteomes" id="UP000219514">
    <property type="component" value="Unassembled WGS sequence"/>
</dbReference>
<name>A0A285EBL8_9ACTN</name>
<protein>
    <recommendedName>
        <fullName evidence="5">Site-specific integrase</fullName>
    </recommendedName>
</protein>
<organism evidence="3 4">
    <name type="scientific">Geodermatophilus sabuli</name>
    <dbReference type="NCBI Taxonomy" id="1564158"/>
    <lineage>
        <taxon>Bacteria</taxon>
        <taxon>Bacillati</taxon>
        <taxon>Actinomycetota</taxon>
        <taxon>Actinomycetes</taxon>
        <taxon>Geodermatophilales</taxon>
        <taxon>Geodermatophilaceae</taxon>
        <taxon>Geodermatophilus</taxon>
    </lineage>
</organism>
<evidence type="ECO:0000256" key="2">
    <source>
        <dbReference type="ARBA" id="ARBA00023172"/>
    </source>
</evidence>
<dbReference type="InterPro" id="IPR010998">
    <property type="entry name" value="Integrase_recombinase_N"/>
</dbReference>
<accession>A0A285EBL8</accession>
<dbReference type="InterPro" id="IPR013762">
    <property type="entry name" value="Integrase-like_cat_sf"/>
</dbReference>
<dbReference type="SUPFAM" id="SSF56349">
    <property type="entry name" value="DNA breaking-rejoining enzymes"/>
    <property type="match status" value="1"/>
</dbReference>
<evidence type="ECO:0008006" key="5">
    <source>
        <dbReference type="Google" id="ProtNLM"/>
    </source>
</evidence>
<evidence type="ECO:0000313" key="3">
    <source>
        <dbReference type="EMBL" id="SNX96509.1"/>
    </source>
</evidence>
<dbReference type="Gene3D" id="1.10.150.130">
    <property type="match status" value="1"/>
</dbReference>
<gene>
    <name evidence="3" type="ORF">SAMN06893097_104224</name>
</gene>
<dbReference type="AlphaFoldDB" id="A0A285EBL8"/>
<sequence>MSAASRRPAGDARAEEAVRDELSAAGDLAEGTKENYRGWAARFAAWCELNGLVAFPADDETAQLFLHAHYPRWRYSYAKAFPAALRAEHRRQSLSVPVLEGCTEYLRRLSRDAATAPEQEKVAALRVQEADTIGRALATLQPQDPRVIRVRAVVVVSALLGLPLLDLPARAFDAPDLLWAERLPAAAMPVSDSEVRLSPPGGEAVIVDAQRHPVEYAVLRAALAQAADPAHPLAGPPGESRRLTSQAAARAGLLQQGAGLLAALSPSDLHFLLANVDEHYQRRVRDWAYVLAGVFTACRHDELSRFMLDRVDETAHGYGVWVDRVKNHPEGHDYEVQHVEDPLTCTHPLCPACALRTHRHVVRRAHGRTTGPVFATRYGGQWRVMTRQNGRRVVKGLWERAGLPGEARVATRALRAGGITSASEGGWEVWQIAEELSFHQDVNVCEVYVRRLDPFSHEFFLPV</sequence>
<dbReference type="OrthoDB" id="9815875at2"/>
<evidence type="ECO:0000256" key="1">
    <source>
        <dbReference type="ARBA" id="ARBA00023125"/>
    </source>
</evidence>
<proteinExistence type="predicted"/>
<reference evidence="3 4" key="1">
    <citation type="submission" date="2017-09" db="EMBL/GenBank/DDBJ databases">
        <authorList>
            <person name="Ehlers B."/>
            <person name="Leendertz F.H."/>
        </authorList>
    </citation>
    <scope>NUCLEOTIDE SEQUENCE [LARGE SCALE GENOMIC DNA]</scope>
    <source>
        <strain evidence="3 4">DSM 46844</strain>
    </source>
</reference>
<keyword evidence="1" id="KW-0238">DNA-binding</keyword>
<dbReference type="Gene3D" id="1.10.443.10">
    <property type="entry name" value="Intergrase catalytic core"/>
    <property type="match status" value="1"/>
</dbReference>
<keyword evidence="2" id="KW-0233">DNA recombination</keyword>
<dbReference type="RefSeq" id="WP_097206518.1">
    <property type="nucleotide sequence ID" value="NZ_JACHXB010000002.1"/>
</dbReference>
<dbReference type="GO" id="GO:0003677">
    <property type="term" value="F:DNA binding"/>
    <property type="evidence" value="ECO:0007669"/>
    <property type="project" value="UniProtKB-KW"/>
</dbReference>
<dbReference type="SUPFAM" id="SSF47823">
    <property type="entry name" value="lambda integrase-like, N-terminal domain"/>
    <property type="match status" value="1"/>
</dbReference>
<dbReference type="GO" id="GO:0015074">
    <property type="term" value="P:DNA integration"/>
    <property type="evidence" value="ECO:0007669"/>
    <property type="project" value="InterPro"/>
</dbReference>
<dbReference type="GO" id="GO:0006310">
    <property type="term" value="P:DNA recombination"/>
    <property type="evidence" value="ECO:0007669"/>
    <property type="project" value="UniProtKB-KW"/>
</dbReference>
<dbReference type="InterPro" id="IPR011010">
    <property type="entry name" value="DNA_brk_join_enz"/>
</dbReference>
<keyword evidence="4" id="KW-1185">Reference proteome</keyword>
<evidence type="ECO:0000313" key="4">
    <source>
        <dbReference type="Proteomes" id="UP000219514"/>
    </source>
</evidence>
<dbReference type="EMBL" id="OBDO01000004">
    <property type="protein sequence ID" value="SNX96509.1"/>
    <property type="molecule type" value="Genomic_DNA"/>
</dbReference>